<dbReference type="Proteomes" id="UP000198406">
    <property type="component" value="Unassembled WGS sequence"/>
</dbReference>
<dbReference type="AlphaFoldDB" id="A0A1Z5J9Y3"/>
<keyword evidence="2" id="KW-1185">Reference proteome</keyword>
<comment type="caution">
    <text evidence="1">The sequence shown here is derived from an EMBL/GenBank/DDBJ whole genome shotgun (WGS) entry which is preliminary data.</text>
</comment>
<name>A0A1Z5J9Y3_FISSO</name>
<proteinExistence type="predicted"/>
<accession>A0A1Z5J9Y3</accession>
<dbReference type="InParanoid" id="A0A1Z5J9Y3"/>
<evidence type="ECO:0000313" key="1">
    <source>
        <dbReference type="EMBL" id="GAX10776.1"/>
    </source>
</evidence>
<evidence type="ECO:0000313" key="2">
    <source>
        <dbReference type="Proteomes" id="UP000198406"/>
    </source>
</evidence>
<reference evidence="1 2" key="1">
    <citation type="journal article" date="2015" name="Plant Cell">
        <title>Oil accumulation by the oleaginous diatom Fistulifera solaris as revealed by the genome and transcriptome.</title>
        <authorList>
            <person name="Tanaka T."/>
            <person name="Maeda Y."/>
            <person name="Veluchamy A."/>
            <person name="Tanaka M."/>
            <person name="Abida H."/>
            <person name="Marechal E."/>
            <person name="Bowler C."/>
            <person name="Muto M."/>
            <person name="Sunaga Y."/>
            <person name="Tanaka M."/>
            <person name="Yoshino T."/>
            <person name="Taniguchi T."/>
            <person name="Fukuda Y."/>
            <person name="Nemoto M."/>
            <person name="Matsumoto M."/>
            <person name="Wong P.S."/>
            <person name="Aburatani S."/>
            <person name="Fujibuchi W."/>
        </authorList>
    </citation>
    <scope>NUCLEOTIDE SEQUENCE [LARGE SCALE GENOMIC DNA]</scope>
    <source>
        <strain evidence="1 2">JPCC DA0580</strain>
    </source>
</reference>
<organism evidence="1 2">
    <name type="scientific">Fistulifera solaris</name>
    <name type="common">Oleaginous diatom</name>
    <dbReference type="NCBI Taxonomy" id="1519565"/>
    <lineage>
        <taxon>Eukaryota</taxon>
        <taxon>Sar</taxon>
        <taxon>Stramenopiles</taxon>
        <taxon>Ochrophyta</taxon>
        <taxon>Bacillariophyta</taxon>
        <taxon>Bacillariophyceae</taxon>
        <taxon>Bacillariophycidae</taxon>
        <taxon>Naviculales</taxon>
        <taxon>Naviculaceae</taxon>
        <taxon>Fistulifera</taxon>
    </lineage>
</organism>
<gene>
    <name evidence="1" type="ORF">FisN_UnNu009</name>
</gene>
<sequence length="85" mass="9724">MKWRGRDSDETFGLIHGNQQARCAEYDMDLFRHMLHCVPSVRRAVMEEKVGALGVVGYRGKEMAVSHVQSTEEDQGLLRVEKLSF</sequence>
<dbReference type="EMBL" id="BDSP01000023">
    <property type="protein sequence ID" value="GAX10776.1"/>
    <property type="molecule type" value="Genomic_DNA"/>
</dbReference>
<protein>
    <submittedName>
        <fullName evidence="1">Uncharacterized protein</fullName>
    </submittedName>
</protein>